<evidence type="ECO:0000313" key="4">
    <source>
        <dbReference type="Proteomes" id="UP000057043"/>
    </source>
</evidence>
<protein>
    <submittedName>
        <fullName evidence="2">Uncharacterized protein</fullName>
    </submittedName>
</protein>
<reference evidence="2" key="1">
    <citation type="journal article" date="2015" name="MBio">
        <title>Genome-resolved metagenomic analysis reveals roles for candidate phyla and other microbial community members in biogeochemical transformations in oil reservoirs.</title>
        <authorList>
            <person name="Hu P."/>
            <person name="Tom L."/>
            <person name="Singh A."/>
            <person name="Thomas B.C."/>
            <person name="Baker B.J."/>
            <person name="Piceno Y.M."/>
            <person name="Andersen G.L."/>
            <person name="Banfield J.F."/>
        </authorList>
    </citation>
    <scope>NUCLEOTIDE SEQUENCE [LARGE SCALE GENOMIC DNA]</scope>
    <source>
        <strain evidence="2">56_747</strain>
    </source>
</reference>
<evidence type="ECO:0000313" key="1">
    <source>
        <dbReference type="EMBL" id="KUK44802.1"/>
    </source>
</evidence>
<evidence type="ECO:0000313" key="2">
    <source>
        <dbReference type="EMBL" id="KUK96835.1"/>
    </source>
</evidence>
<organism evidence="2 3">
    <name type="scientific">Methanothrix harundinacea</name>
    <dbReference type="NCBI Taxonomy" id="301375"/>
    <lineage>
        <taxon>Archaea</taxon>
        <taxon>Methanobacteriati</taxon>
        <taxon>Methanobacteriota</taxon>
        <taxon>Stenosarchaea group</taxon>
        <taxon>Methanomicrobia</taxon>
        <taxon>Methanotrichales</taxon>
        <taxon>Methanotrichaceae</taxon>
        <taxon>Methanothrix</taxon>
    </lineage>
</organism>
<proteinExistence type="predicted"/>
<accession>A0A117MCQ4</accession>
<dbReference type="EMBL" id="LGHB01000007">
    <property type="protein sequence ID" value="KUK96835.1"/>
    <property type="molecule type" value="Genomic_DNA"/>
</dbReference>
<sequence length="126" mass="14162">MECVGYRCGICYRPIEIGDVYVTDHRSLYHVACVEASLLEGPALPIIDPVANLGDGVRIIGQSSAKVGEVVRFQGSKAVTSDEEELFFLYARFDILFSELERLILRIRELEEISREVEKATPKEGR</sequence>
<name>A0A117MCQ4_9EURY</name>
<dbReference type="Proteomes" id="UP000053961">
    <property type="component" value="Unassembled WGS sequence"/>
</dbReference>
<evidence type="ECO:0000313" key="3">
    <source>
        <dbReference type="Proteomes" id="UP000053961"/>
    </source>
</evidence>
<dbReference type="Proteomes" id="UP000057043">
    <property type="component" value="Unassembled WGS sequence"/>
</dbReference>
<reference evidence="3 4" key="2">
    <citation type="journal article" date="2015" name="MBio">
        <title>Genome-Resolved Metagenomic Analysis Reveals Roles for Candidate Phyla and Other Microbial Community Members in Biogeochemical Transformations in Oil Reservoirs.</title>
        <authorList>
            <person name="Hu P."/>
            <person name="Tom L."/>
            <person name="Singh A."/>
            <person name="Thomas B.C."/>
            <person name="Baker B.J."/>
            <person name="Piceno Y.M."/>
            <person name="Andersen G.L."/>
            <person name="Banfield J.F."/>
        </authorList>
    </citation>
    <scope>NUCLEOTIDE SEQUENCE [LARGE SCALE GENOMIC DNA]</scope>
    <source>
        <strain evidence="1">57_489</strain>
    </source>
</reference>
<dbReference type="PATRIC" id="fig|301375.6.peg.2089"/>
<gene>
    <name evidence="1" type="ORF">XD72_0837</name>
    <name evidence="2" type="ORF">XE07_0786</name>
</gene>
<comment type="caution">
    <text evidence="2">The sequence shown here is derived from an EMBL/GenBank/DDBJ whole genome shotgun (WGS) entry which is preliminary data.</text>
</comment>
<dbReference type="AlphaFoldDB" id="A0A117MCQ4"/>
<dbReference type="EMBL" id="LGFT01000015">
    <property type="protein sequence ID" value="KUK44802.1"/>
    <property type="molecule type" value="Genomic_DNA"/>
</dbReference>